<sequence length="256" mass="29246">MELNPFALIITGFDENHPADYDLCIDHLPRALYDQVRSLTYSFKLGHFQDRSLATYVPFTDVYLNLGCRPAFNSPDSDYYIPPKARIQLPYTNTPISGPTSSVRAGQMLASAHARAKRLLTYRAGLPPAPFNMLIRCEEVEFDMSIARLVTEALVETYRTREGWWVIEHEARAHLPDGESFDDEHSEWCRDRHAWADQDELDQIIDAHCKTWPEVYQTVLEVRPGPGPQPAHRQKLALPYVPLGDRDPASTPRVEI</sequence>
<dbReference type="Proteomes" id="UP000282971">
    <property type="component" value="Unassembled WGS sequence"/>
</dbReference>
<name>A0A437M7B3_9SPHN</name>
<dbReference type="AlphaFoldDB" id="A0A437M7B3"/>
<keyword evidence="2" id="KW-1185">Reference proteome</keyword>
<gene>
    <name evidence="1" type="ORF">EOD43_06045</name>
</gene>
<accession>A0A437M7B3</accession>
<evidence type="ECO:0000313" key="1">
    <source>
        <dbReference type="EMBL" id="RVT93436.1"/>
    </source>
</evidence>
<dbReference type="RefSeq" id="WP_127742043.1">
    <property type="nucleotide sequence ID" value="NZ_SACN01000001.1"/>
</dbReference>
<evidence type="ECO:0000313" key="2">
    <source>
        <dbReference type="Proteomes" id="UP000282971"/>
    </source>
</evidence>
<proteinExistence type="predicted"/>
<dbReference type="EMBL" id="SACN01000001">
    <property type="protein sequence ID" value="RVT93436.1"/>
    <property type="molecule type" value="Genomic_DNA"/>
</dbReference>
<protein>
    <submittedName>
        <fullName evidence="1">Uncharacterized protein</fullName>
    </submittedName>
</protein>
<organism evidence="1 2">
    <name type="scientific">Sphingomonas crocodyli</name>
    <dbReference type="NCBI Taxonomy" id="1979270"/>
    <lineage>
        <taxon>Bacteria</taxon>
        <taxon>Pseudomonadati</taxon>
        <taxon>Pseudomonadota</taxon>
        <taxon>Alphaproteobacteria</taxon>
        <taxon>Sphingomonadales</taxon>
        <taxon>Sphingomonadaceae</taxon>
        <taxon>Sphingomonas</taxon>
    </lineage>
</organism>
<comment type="caution">
    <text evidence="1">The sequence shown here is derived from an EMBL/GenBank/DDBJ whole genome shotgun (WGS) entry which is preliminary data.</text>
</comment>
<reference evidence="1 2" key="1">
    <citation type="submission" date="2019-01" db="EMBL/GenBank/DDBJ databases">
        <authorList>
            <person name="Chen W.-M."/>
        </authorList>
    </citation>
    <scope>NUCLEOTIDE SEQUENCE [LARGE SCALE GENOMIC DNA]</scope>
    <source>
        <strain evidence="1 2">CCP-7</strain>
    </source>
</reference>